<keyword evidence="2" id="KW-1185">Reference proteome</keyword>
<organism evidence="1 2">
    <name type="scientific">Pararobbsia silviterrae</name>
    <dbReference type="NCBI Taxonomy" id="1792498"/>
    <lineage>
        <taxon>Bacteria</taxon>
        <taxon>Pseudomonadati</taxon>
        <taxon>Pseudomonadota</taxon>
        <taxon>Betaproteobacteria</taxon>
        <taxon>Burkholderiales</taxon>
        <taxon>Burkholderiaceae</taxon>
        <taxon>Pararobbsia</taxon>
    </lineage>
</organism>
<comment type="caution">
    <text evidence="1">The sequence shown here is derived from an EMBL/GenBank/DDBJ whole genome shotgun (WGS) entry which is preliminary data.</text>
</comment>
<accession>A0A494XM70</accession>
<dbReference type="InterPro" id="IPR009962">
    <property type="entry name" value="DUF1488"/>
</dbReference>
<sequence>MNITLSTEPTLSGDGQFLEFVADVDGREVRCALARKALEMWFWVPPEAEQQRLTRAYLDGRKRIAVALERRIVKQHVEPVVLKSEHFSG</sequence>
<evidence type="ECO:0000313" key="2">
    <source>
        <dbReference type="Proteomes" id="UP000270342"/>
    </source>
</evidence>
<dbReference type="RefSeq" id="WP_121088198.1">
    <property type="nucleotide sequence ID" value="NZ_RBZU01000008.1"/>
</dbReference>
<dbReference type="AlphaFoldDB" id="A0A494XM70"/>
<protein>
    <submittedName>
        <fullName evidence="1">DUF1488 family protein</fullName>
    </submittedName>
</protein>
<reference evidence="1 2" key="1">
    <citation type="submission" date="2018-10" db="EMBL/GenBank/DDBJ databases">
        <title>Robbsia sp. DHC34, isolated from soil.</title>
        <authorList>
            <person name="Gao Z.-H."/>
            <person name="Qiu L.-H."/>
        </authorList>
    </citation>
    <scope>NUCLEOTIDE SEQUENCE [LARGE SCALE GENOMIC DNA]</scope>
    <source>
        <strain evidence="1 2">DHC34</strain>
    </source>
</reference>
<gene>
    <name evidence="1" type="ORF">D7S86_17715</name>
</gene>
<name>A0A494XM70_9BURK</name>
<dbReference type="SUPFAM" id="SSF160272">
    <property type="entry name" value="Shew3726-like"/>
    <property type="match status" value="1"/>
</dbReference>
<evidence type="ECO:0000313" key="1">
    <source>
        <dbReference type="EMBL" id="RKP51795.1"/>
    </source>
</evidence>
<dbReference type="OrthoDB" id="9105893at2"/>
<dbReference type="Proteomes" id="UP000270342">
    <property type="component" value="Unassembled WGS sequence"/>
</dbReference>
<dbReference type="Pfam" id="PF07369">
    <property type="entry name" value="DUF1488"/>
    <property type="match status" value="1"/>
</dbReference>
<proteinExistence type="predicted"/>
<dbReference type="InterPro" id="IPR036692">
    <property type="entry name" value="Shew3726-like_sf"/>
</dbReference>
<dbReference type="EMBL" id="RBZU01000008">
    <property type="protein sequence ID" value="RKP51795.1"/>
    <property type="molecule type" value="Genomic_DNA"/>
</dbReference>